<name>A0A4R5ABR8_9ACTN</name>
<sequence>MTAPLTAGRRPALTAPLLEVDRLTKVFTTGSRRSGEPVRAVDDVSFDVARGEIFGLLGESGSGKSTLARCLLRLIAPTSGSVRFDGVDVLDLPEAAMRKLRARMQILFQDPYSSLDPRMTVREIVGEPLTAHTATSRRDREQRADDLLTLVGLDPTAGRRRPHAFSGGQRQRIALARALILDPDLVVLDEPVSALDVSVQAQIINLLRETRRRLSLTYVVVLHDLAIARYLCDRVAVMQRGRFVEIGAAADVLESPRHPYTRQLLDALPGRGRREALHGRAPGVAGPIADARGELREVVPDRWVRE</sequence>
<dbReference type="GO" id="GO:0005524">
    <property type="term" value="F:ATP binding"/>
    <property type="evidence" value="ECO:0007669"/>
    <property type="project" value="UniProtKB-KW"/>
</dbReference>
<dbReference type="GO" id="GO:0016887">
    <property type="term" value="F:ATP hydrolysis activity"/>
    <property type="evidence" value="ECO:0007669"/>
    <property type="project" value="InterPro"/>
</dbReference>
<evidence type="ECO:0000256" key="1">
    <source>
        <dbReference type="ARBA" id="ARBA00005417"/>
    </source>
</evidence>
<dbReference type="CDD" id="cd03257">
    <property type="entry name" value="ABC_NikE_OppD_transporters"/>
    <property type="match status" value="1"/>
</dbReference>
<evidence type="ECO:0000256" key="3">
    <source>
        <dbReference type="ARBA" id="ARBA00022741"/>
    </source>
</evidence>
<dbReference type="PROSITE" id="PS50893">
    <property type="entry name" value="ABC_TRANSPORTER_2"/>
    <property type="match status" value="1"/>
</dbReference>
<evidence type="ECO:0000313" key="7">
    <source>
        <dbReference type="Proteomes" id="UP000295217"/>
    </source>
</evidence>
<dbReference type="OrthoDB" id="8036461at2"/>
<evidence type="ECO:0000313" key="6">
    <source>
        <dbReference type="EMBL" id="TDD69823.1"/>
    </source>
</evidence>
<comment type="similarity">
    <text evidence="1">Belongs to the ABC transporter superfamily.</text>
</comment>
<keyword evidence="7" id="KW-1185">Reference proteome</keyword>
<dbReference type="InterPro" id="IPR027417">
    <property type="entry name" value="P-loop_NTPase"/>
</dbReference>
<dbReference type="InterPro" id="IPR003593">
    <property type="entry name" value="AAA+_ATPase"/>
</dbReference>
<dbReference type="InterPro" id="IPR012700">
    <property type="entry name" value="PhnK"/>
</dbReference>
<evidence type="ECO:0000256" key="2">
    <source>
        <dbReference type="ARBA" id="ARBA00022448"/>
    </source>
</evidence>
<dbReference type="RefSeq" id="WP_132103202.1">
    <property type="nucleotide sequence ID" value="NZ_SMLB01000012.1"/>
</dbReference>
<dbReference type="SUPFAM" id="SSF52540">
    <property type="entry name" value="P-loop containing nucleoside triphosphate hydrolases"/>
    <property type="match status" value="1"/>
</dbReference>
<protein>
    <submittedName>
        <fullName evidence="6">ABC transporter ATP-binding protein</fullName>
    </submittedName>
</protein>
<dbReference type="PANTHER" id="PTHR43776:SF7">
    <property type="entry name" value="D,D-DIPEPTIDE TRANSPORT ATP-BINDING PROTEIN DDPF-RELATED"/>
    <property type="match status" value="1"/>
</dbReference>
<proteinExistence type="inferred from homology"/>
<dbReference type="PIRSF" id="PIRSF037116">
    <property type="entry name" value="CP_lyase_PhnK"/>
    <property type="match status" value="1"/>
</dbReference>
<dbReference type="FunFam" id="3.40.50.300:FF:000016">
    <property type="entry name" value="Oligopeptide ABC transporter ATP-binding component"/>
    <property type="match status" value="1"/>
</dbReference>
<keyword evidence="3" id="KW-0547">Nucleotide-binding</keyword>
<reference evidence="6 7" key="1">
    <citation type="submission" date="2019-02" db="EMBL/GenBank/DDBJ databases">
        <title>Draft genome sequences of novel Actinobacteria.</title>
        <authorList>
            <person name="Sahin N."/>
            <person name="Ay H."/>
            <person name="Saygin H."/>
        </authorList>
    </citation>
    <scope>NUCLEOTIDE SEQUENCE [LARGE SCALE GENOMIC DNA]</scope>
    <source>
        <strain evidence="6 7">8K307</strain>
    </source>
</reference>
<dbReference type="InterPro" id="IPR003439">
    <property type="entry name" value="ABC_transporter-like_ATP-bd"/>
</dbReference>
<dbReference type="GO" id="GO:0015833">
    <property type="term" value="P:peptide transport"/>
    <property type="evidence" value="ECO:0007669"/>
    <property type="project" value="InterPro"/>
</dbReference>
<accession>A0A4R5ABR8</accession>
<dbReference type="Gene3D" id="3.40.50.300">
    <property type="entry name" value="P-loop containing nucleotide triphosphate hydrolases"/>
    <property type="match status" value="1"/>
</dbReference>
<comment type="caution">
    <text evidence="6">The sequence shown here is derived from an EMBL/GenBank/DDBJ whole genome shotgun (WGS) entry which is preliminary data.</text>
</comment>
<organism evidence="6 7">
    <name type="scientific">Jiangella aurantiaca</name>
    <dbReference type="NCBI Taxonomy" id="2530373"/>
    <lineage>
        <taxon>Bacteria</taxon>
        <taxon>Bacillati</taxon>
        <taxon>Actinomycetota</taxon>
        <taxon>Actinomycetes</taxon>
        <taxon>Jiangellales</taxon>
        <taxon>Jiangellaceae</taxon>
        <taxon>Jiangella</taxon>
    </lineage>
</organism>
<dbReference type="InterPro" id="IPR013563">
    <property type="entry name" value="Oligopep_ABC_C"/>
</dbReference>
<feature type="domain" description="ABC transporter" evidence="5">
    <location>
        <begin position="18"/>
        <end position="265"/>
    </location>
</feature>
<dbReference type="Pfam" id="PF00005">
    <property type="entry name" value="ABC_tran"/>
    <property type="match status" value="1"/>
</dbReference>
<dbReference type="InterPro" id="IPR017871">
    <property type="entry name" value="ABC_transporter-like_CS"/>
</dbReference>
<keyword evidence="4 6" id="KW-0067">ATP-binding</keyword>
<dbReference type="EMBL" id="SMLB01000012">
    <property type="protein sequence ID" value="TDD69823.1"/>
    <property type="molecule type" value="Genomic_DNA"/>
</dbReference>
<dbReference type="PANTHER" id="PTHR43776">
    <property type="entry name" value="TRANSPORT ATP-BINDING PROTEIN"/>
    <property type="match status" value="1"/>
</dbReference>
<dbReference type="GO" id="GO:0055085">
    <property type="term" value="P:transmembrane transport"/>
    <property type="evidence" value="ECO:0007669"/>
    <property type="project" value="UniProtKB-ARBA"/>
</dbReference>
<dbReference type="InterPro" id="IPR050319">
    <property type="entry name" value="ABC_transp_ATP-bind"/>
</dbReference>
<dbReference type="SMART" id="SM00382">
    <property type="entry name" value="AAA"/>
    <property type="match status" value="1"/>
</dbReference>
<evidence type="ECO:0000256" key="4">
    <source>
        <dbReference type="ARBA" id="ARBA00022840"/>
    </source>
</evidence>
<dbReference type="Pfam" id="PF08352">
    <property type="entry name" value="oligo_HPY"/>
    <property type="match status" value="1"/>
</dbReference>
<keyword evidence="2" id="KW-0813">Transport</keyword>
<dbReference type="PROSITE" id="PS00211">
    <property type="entry name" value="ABC_TRANSPORTER_1"/>
    <property type="match status" value="1"/>
</dbReference>
<dbReference type="Proteomes" id="UP000295217">
    <property type="component" value="Unassembled WGS sequence"/>
</dbReference>
<evidence type="ECO:0000259" key="5">
    <source>
        <dbReference type="PROSITE" id="PS50893"/>
    </source>
</evidence>
<gene>
    <name evidence="6" type="ORF">E1262_11105</name>
</gene>
<dbReference type="AlphaFoldDB" id="A0A4R5ABR8"/>